<name>A0A1M5T0A1_9FIRM</name>
<evidence type="ECO:0000313" key="1">
    <source>
        <dbReference type="EMBL" id="SHH44092.1"/>
    </source>
</evidence>
<keyword evidence="2" id="KW-1185">Reference proteome</keyword>
<dbReference type="Proteomes" id="UP000242520">
    <property type="component" value="Unassembled WGS sequence"/>
</dbReference>
<accession>A0A1M5T0A1</accession>
<dbReference type="STRING" id="1123350.SAMN02744040_01978"/>
<organism evidence="1 2">
    <name type="scientific">Tepidibacter thalassicus DSM 15285</name>
    <dbReference type="NCBI Taxonomy" id="1123350"/>
    <lineage>
        <taxon>Bacteria</taxon>
        <taxon>Bacillati</taxon>
        <taxon>Bacillota</taxon>
        <taxon>Clostridia</taxon>
        <taxon>Peptostreptococcales</taxon>
        <taxon>Peptostreptococcaceae</taxon>
        <taxon>Tepidibacter</taxon>
    </lineage>
</organism>
<sequence>MNKEVDSVKLELECLCEKFINILMKLKEKNIISEEEYKEYSSKKIEFLQN</sequence>
<reference evidence="2" key="1">
    <citation type="submission" date="2016-11" db="EMBL/GenBank/DDBJ databases">
        <authorList>
            <person name="Varghese N."/>
            <person name="Submissions S."/>
        </authorList>
    </citation>
    <scope>NUCLEOTIDE SEQUENCE [LARGE SCALE GENOMIC DNA]</scope>
    <source>
        <strain evidence="2">DSM 15285</strain>
    </source>
</reference>
<proteinExistence type="predicted"/>
<dbReference type="RefSeq" id="WP_178137489.1">
    <property type="nucleotide sequence ID" value="NZ_FQXH01000026.1"/>
</dbReference>
<evidence type="ECO:0000313" key="2">
    <source>
        <dbReference type="Proteomes" id="UP000242520"/>
    </source>
</evidence>
<protein>
    <submittedName>
        <fullName evidence="1">Uncharacterized protein</fullName>
    </submittedName>
</protein>
<dbReference type="AlphaFoldDB" id="A0A1M5T0A1"/>
<gene>
    <name evidence="1" type="ORF">SAMN02744040_01978</name>
</gene>
<dbReference type="EMBL" id="FQXH01000026">
    <property type="protein sequence ID" value="SHH44092.1"/>
    <property type="molecule type" value="Genomic_DNA"/>
</dbReference>